<dbReference type="Proteomes" id="UP000054632">
    <property type="component" value="Unassembled WGS sequence"/>
</dbReference>
<dbReference type="SUPFAM" id="SSF56672">
    <property type="entry name" value="DNA/RNA polymerases"/>
    <property type="match status" value="1"/>
</dbReference>
<accession>A0A0V1EH80</accession>
<dbReference type="AlphaFoldDB" id="A0A0V1EH80"/>
<reference evidence="9 10" key="1">
    <citation type="submission" date="2015-01" db="EMBL/GenBank/DDBJ databases">
        <title>Evolution of Trichinella species and genotypes.</title>
        <authorList>
            <person name="Korhonen P.K."/>
            <person name="Edoardo P."/>
            <person name="Giuseppe L.R."/>
            <person name="Gasser R.B."/>
        </authorList>
    </citation>
    <scope>NUCLEOTIDE SEQUENCE [LARGE SCALE GENOMIC DNA]</scope>
    <source>
        <strain evidence="9">ISS13</strain>
    </source>
</reference>
<evidence type="ECO:0000259" key="8">
    <source>
        <dbReference type="Pfam" id="PF17917"/>
    </source>
</evidence>
<keyword evidence="2" id="KW-0548">Nucleotidyltransferase</keyword>
<evidence type="ECO:0000256" key="5">
    <source>
        <dbReference type="ARBA" id="ARBA00022801"/>
    </source>
</evidence>
<dbReference type="PANTHER" id="PTHR37984:SF5">
    <property type="entry name" value="PROTEIN NYNRIN-LIKE"/>
    <property type="match status" value="1"/>
</dbReference>
<keyword evidence="5" id="KW-0378">Hydrolase</keyword>
<evidence type="ECO:0000256" key="6">
    <source>
        <dbReference type="ARBA" id="ARBA00022918"/>
    </source>
</evidence>
<evidence type="ECO:0000256" key="7">
    <source>
        <dbReference type="SAM" id="MobiDB-lite"/>
    </source>
</evidence>
<dbReference type="InterPro" id="IPR043502">
    <property type="entry name" value="DNA/RNA_pol_sf"/>
</dbReference>
<keyword evidence="1" id="KW-0808">Transferase</keyword>
<name>A0A0V1EH80_TRIPS</name>
<dbReference type="InterPro" id="IPR036397">
    <property type="entry name" value="RNaseH_sf"/>
</dbReference>
<evidence type="ECO:0000313" key="9">
    <source>
        <dbReference type="EMBL" id="KRY73181.1"/>
    </source>
</evidence>
<dbReference type="EMBL" id="JYDR01000037">
    <property type="protein sequence ID" value="KRY73181.1"/>
    <property type="molecule type" value="Genomic_DNA"/>
</dbReference>
<organism evidence="9 10">
    <name type="scientific">Trichinella pseudospiralis</name>
    <name type="common">Parasitic roundworm</name>
    <dbReference type="NCBI Taxonomy" id="6337"/>
    <lineage>
        <taxon>Eukaryota</taxon>
        <taxon>Metazoa</taxon>
        <taxon>Ecdysozoa</taxon>
        <taxon>Nematoda</taxon>
        <taxon>Enoplea</taxon>
        <taxon>Dorylaimia</taxon>
        <taxon>Trichinellida</taxon>
        <taxon>Trichinellidae</taxon>
        <taxon>Trichinella</taxon>
    </lineage>
</organism>
<dbReference type="Pfam" id="PF17917">
    <property type="entry name" value="RT_RNaseH"/>
    <property type="match status" value="1"/>
</dbReference>
<evidence type="ECO:0000256" key="4">
    <source>
        <dbReference type="ARBA" id="ARBA00022759"/>
    </source>
</evidence>
<keyword evidence="4" id="KW-0255">Endonuclease</keyword>
<dbReference type="CDD" id="cd09274">
    <property type="entry name" value="RNase_HI_RT_Ty3"/>
    <property type="match status" value="1"/>
</dbReference>
<keyword evidence="3" id="KW-0540">Nuclease</keyword>
<dbReference type="GO" id="GO:0016787">
    <property type="term" value="F:hydrolase activity"/>
    <property type="evidence" value="ECO:0007669"/>
    <property type="project" value="UniProtKB-KW"/>
</dbReference>
<dbReference type="GO" id="GO:0042575">
    <property type="term" value="C:DNA polymerase complex"/>
    <property type="evidence" value="ECO:0007669"/>
    <property type="project" value="UniProtKB-ARBA"/>
</dbReference>
<sequence>MRQGSAGPVLGISLTGDCTSWNSPAKKQKIARCRWHSGCGGNFFTVNGEDGDVLPPQVGTSRSSKISLKSKIAQNIAKRCQSYCSCLKTLNVAQGNYGHIVKEALAVVYGVKKFHKYLCRRRFTLLTDHKPLVSIFGLKKGVPQMAACRLTRWAIALMNYSFDIEYCSTKNFCQADCLSRLPSSSYELFDANFDHREAEDELTVKQLIVELQAELPVTARVIAEAIEKDSVLKQVKQFVLSGWPEKCPREELRSYFIKRTKLSVSYGCLLWGIKTTAMNKDIEMKAQSCEGCATAQKNPAKVAVKPWEVADRPWKRIHVDFAGPINGNMFLIVVDAHSKCPEVLHMSQITTEQTIESLKTFTIFWAQNGIRHVTSAWYHVQSNGQVERFIDTFKPALKQSENHRPPQKDRLREFLMTYPHMSTKLTLSAMFLKRRISTVLDLMFPRRIENLKEQKRKMENTSGNRADRQFKIGKTVMVRDYTRDQKLWQEGVIVGQQGQEEKHNEMDSLLDKALPAKNSSERNAAADGNIQDTETPNIFQDQTSTPPKGSVDSSKRHSSEATSIKPCPEAPQSTKHLKNWGEVMWYGMDTKAKPAKLLKHSLAKVEETLHLGIWKVALNIRYLGCFEITNKFRRIKLYAKFFRFGMEHFKYPALRGQIFPRSQTIYDE</sequence>
<dbReference type="InterPro" id="IPR041373">
    <property type="entry name" value="RT_RNaseH"/>
</dbReference>
<dbReference type="SUPFAM" id="SSF53098">
    <property type="entry name" value="Ribonuclease H-like"/>
    <property type="match status" value="1"/>
</dbReference>
<dbReference type="GO" id="GO:0003676">
    <property type="term" value="F:nucleic acid binding"/>
    <property type="evidence" value="ECO:0007669"/>
    <property type="project" value="InterPro"/>
</dbReference>
<dbReference type="InterPro" id="IPR050951">
    <property type="entry name" value="Retrovirus_Pol_polyprotein"/>
</dbReference>
<feature type="compositionally biased region" description="Polar residues" evidence="7">
    <location>
        <begin position="530"/>
        <end position="547"/>
    </location>
</feature>
<evidence type="ECO:0000256" key="1">
    <source>
        <dbReference type="ARBA" id="ARBA00022679"/>
    </source>
</evidence>
<protein>
    <recommendedName>
        <fullName evidence="8">Reverse transcriptase RNase H-like domain-containing protein</fullName>
    </recommendedName>
</protein>
<feature type="region of interest" description="Disordered" evidence="7">
    <location>
        <begin position="519"/>
        <end position="574"/>
    </location>
</feature>
<gene>
    <name evidence="9" type="primary">K02A2.6</name>
    <name evidence="9" type="ORF">T4A_2338</name>
</gene>
<feature type="domain" description="Reverse transcriptase RNase H-like" evidence="8">
    <location>
        <begin position="82"/>
        <end position="160"/>
    </location>
</feature>
<dbReference type="Gene3D" id="3.30.420.10">
    <property type="entry name" value="Ribonuclease H-like superfamily/Ribonuclease H"/>
    <property type="match status" value="2"/>
</dbReference>
<proteinExistence type="predicted"/>
<keyword evidence="6" id="KW-0695">RNA-directed DNA polymerase</keyword>
<dbReference type="InterPro" id="IPR012337">
    <property type="entry name" value="RNaseH-like_sf"/>
</dbReference>
<comment type="caution">
    <text evidence="9">The sequence shown here is derived from an EMBL/GenBank/DDBJ whole genome shotgun (WGS) entry which is preliminary data.</text>
</comment>
<dbReference type="GO" id="GO:0003964">
    <property type="term" value="F:RNA-directed DNA polymerase activity"/>
    <property type="evidence" value="ECO:0007669"/>
    <property type="project" value="UniProtKB-KW"/>
</dbReference>
<evidence type="ECO:0000313" key="10">
    <source>
        <dbReference type="Proteomes" id="UP000054632"/>
    </source>
</evidence>
<evidence type="ECO:0000256" key="3">
    <source>
        <dbReference type="ARBA" id="ARBA00022722"/>
    </source>
</evidence>
<evidence type="ECO:0000256" key="2">
    <source>
        <dbReference type="ARBA" id="ARBA00022695"/>
    </source>
</evidence>
<dbReference type="GO" id="GO:0004519">
    <property type="term" value="F:endonuclease activity"/>
    <property type="evidence" value="ECO:0007669"/>
    <property type="project" value="UniProtKB-KW"/>
</dbReference>
<dbReference type="PANTHER" id="PTHR37984">
    <property type="entry name" value="PROTEIN CBG26694"/>
    <property type="match status" value="1"/>
</dbReference>